<dbReference type="PANTHER" id="PTHR42811">
    <property type="entry name" value="SERINE ACETYLTRANSFERASE"/>
    <property type="match status" value="1"/>
</dbReference>
<evidence type="ECO:0000256" key="2">
    <source>
        <dbReference type="ARBA" id="ARBA00022605"/>
    </source>
</evidence>
<dbReference type="InterPro" id="IPR005881">
    <property type="entry name" value="Ser_O-AcTrfase"/>
</dbReference>
<evidence type="ECO:0000313" key="9">
    <source>
        <dbReference type="Proteomes" id="UP000595362"/>
    </source>
</evidence>
<dbReference type="EMBL" id="CP066681">
    <property type="protein sequence ID" value="QQG35504.1"/>
    <property type="molecule type" value="Genomic_DNA"/>
</dbReference>
<dbReference type="NCBIfam" id="NF041874">
    <property type="entry name" value="EPS_EpsC"/>
    <property type="match status" value="1"/>
</dbReference>
<evidence type="ECO:0000256" key="5">
    <source>
        <dbReference type="ARBA" id="ARBA00023315"/>
    </source>
</evidence>
<dbReference type="GO" id="GO:0006535">
    <property type="term" value="P:cysteine biosynthetic process from serine"/>
    <property type="evidence" value="ECO:0007669"/>
    <property type="project" value="InterPro"/>
</dbReference>
<dbReference type="SUPFAM" id="SSF51161">
    <property type="entry name" value="Trimeric LpxA-like enzymes"/>
    <property type="match status" value="1"/>
</dbReference>
<dbReference type="Gene3D" id="1.10.3130.10">
    <property type="entry name" value="serine acetyltransferase, domain 1"/>
    <property type="match status" value="1"/>
</dbReference>
<name>A0A7T5R0Y4_9BACT</name>
<dbReference type="FunFam" id="2.160.10.10:FF:000007">
    <property type="entry name" value="Serine acetyltransferase"/>
    <property type="match status" value="1"/>
</dbReference>
<evidence type="ECO:0000256" key="7">
    <source>
        <dbReference type="PIRNR" id="PIRNR000441"/>
    </source>
</evidence>
<keyword evidence="5 7" id="KW-0012">Acyltransferase</keyword>
<dbReference type="GO" id="GO:0009001">
    <property type="term" value="F:serine O-acetyltransferase activity"/>
    <property type="evidence" value="ECO:0007669"/>
    <property type="project" value="UniProtKB-EC"/>
</dbReference>
<dbReference type="EC" id="2.3.1.30" evidence="7"/>
<evidence type="ECO:0000256" key="4">
    <source>
        <dbReference type="ARBA" id="ARBA00022737"/>
    </source>
</evidence>
<dbReference type="CDD" id="cd03354">
    <property type="entry name" value="LbH_SAT"/>
    <property type="match status" value="1"/>
</dbReference>
<dbReference type="InterPro" id="IPR001451">
    <property type="entry name" value="Hexapep"/>
</dbReference>
<dbReference type="InterPro" id="IPR042122">
    <property type="entry name" value="Ser_AcTrfase_N_sf"/>
</dbReference>
<protein>
    <recommendedName>
        <fullName evidence="7">Serine acetyltransferase</fullName>
        <ecNumber evidence="7">2.3.1.30</ecNumber>
    </recommendedName>
</protein>
<dbReference type="Gene3D" id="2.160.10.10">
    <property type="entry name" value="Hexapeptide repeat proteins"/>
    <property type="match status" value="1"/>
</dbReference>
<keyword evidence="4" id="KW-0677">Repeat</keyword>
<dbReference type="InterPro" id="IPR018357">
    <property type="entry name" value="Hexapep_transf_CS"/>
</dbReference>
<dbReference type="Pfam" id="PF00132">
    <property type="entry name" value="Hexapep"/>
    <property type="match status" value="1"/>
</dbReference>
<dbReference type="PROSITE" id="PS00101">
    <property type="entry name" value="HEXAPEP_TRANSFERASES"/>
    <property type="match status" value="1"/>
</dbReference>
<dbReference type="AlphaFoldDB" id="A0A7T5R0Y4"/>
<accession>A0A7T5R0Y4</accession>
<evidence type="ECO:0000256" key="6">
    <source>
        <dbReference type="ARBA" id="ARBA00049486"/>
    </source>
</evidence>
<reference evidence="8 9" key="1">
    <citation type="submission" date="2020-07" db="EMBL/GenBank/DDBJ databases">
        <title>Huge and variable diversity of episymbiotic CPR bacteria and DPANN archaea in groundwater ecosystems.</title>
        <authorList>
            <person name="He C.Y."/>
            <person name="Keren R."/>
            <person name="Whittaker M."/>
            <person name="Farag I.F."/>
            <person name="Doudna J."/>
            <person name="Cate J.H.D."/>
            <person name="Banfield J.F."/>
        </authorList>
    </citation>
    <scope>NUCLEOTIDE SEQUENCE [LARGE SCALE GENOMIC DNA]</scope>
    <source>
        <strain evidence="8">NC_groundwater_70_Ag_B-0.1um_54_66</strain>
    </source>
</reference>
<dbReference type="InterPro" id="IPR011004">
    <property type="entry name" value="Trimer_LpxA-like_sf"/>
</dbReference>
<organism evidence="8 9">
    <name type="scientific">Micavibrio aeruginosavorus</name>
    <dbReference type="NCBI Taxonomy" id="349221"/>
    <lineage>
        <taxon>Bacteria</taxon>
        <taxon>Pseudomonadati</taxon>
        <taxon>Bdellovibrionota</taxon>
        <taxon>Bdellovibrionia</taxon>
        <taxon>Bdellovibrionales</taxon>
        <taxon>Pseudobdellovibrionaceae</taxon>
        <taxon>Micavibrio</taxon>
    </lineage>
</organism>
<keyword evidence="3 7" id="KW-0808">Transferase</keyword>
<evidence type="ECO:0000313" key="8">
    <source>
        <dbReference type="EMBL" id="QQG35504.1"/>
    </source>
</evidence>
<dbReference type="Proteomes" id="UP000595362">
    <property type="component" value="Chromosome"/>
</dbReference>
<evidence type="ECO:0000256" key="3">
    <source>
        <dbReference type="ARBA" id="ARBA00022679"/>
    </source>
</evidence>
<gene>
    <name evidence="8" type="primary">cysE</name>
    <name evidence="8" type="ORF">HYS17_08170</name>
</gene>
<keyword evidence="2" id="KW-0028">Amino-acid biosynthesis</keyword>
<comment type="catalytic activity">
    <reaction evidence="6 7">
        <text>L-serine + acetyl-CoA = O-acetyl-L-serine + CoA</text>
        <dbReference type="Rhea" id="RHEA:24560"/>
        <dbReference type="ChEBI" id="CHEBI:33384"/>
        <dbReference type="ChEBI" id="CHEBI:57287"/>
        <dbReference type="ChEBI" id="CHEBI:57288"/>
        <dbReference type="ChEBI" id="CHEBI:58340"/>
        <dbReference type="EC" id="2.3.1.30"/>
    </reaction>
</comment>
<comment type="similarity">
    <text evidence="1 7">Belongs to the transferase hexapeptide repeat family.</text>
</comment>
<evidence type="ECO:0000256" key="1">
    <source>
        <dbReference type="ARBA" id="ARBA00007274"/>
    </source>
</evidence>
<dbReference type="InterPro" id="IPR045304">
    <property type="entry name" value="LbH_SAT"/>
</dbReference>
<proteinExistence type="inferred from homology"/>
<dbReference type="Pfam" id="PF14602">
    <property type="entry name" value="Hexapep_2"/>
    <property type="match status" value="1"/>
</dbReference>
<dbReference type="NCBIfam" id="TIGR01172">
    <property type="entry name" value="cysE"/>
    <property type="match status" value="1"/>
</dbReference>
<dbReference type="GO" id="GO:0005737">
    <property type="term" value="C:cytoplasm"/>
    <property type="evidence" value="ECO:0007669"/>
    <property type="project" value="InterPro"/>
</dbReference>
<dbReference type="PIRSF" id="PIRSF000441">
    <property type="entry name" value="CysE"/>
    <property type="match status" value="1"/>
</dbReference>
<dbReference type="InterPro" id="IPR053376">
    <property type="entry name" value="Serine_acetyltransferase"/>
</dbReference>
<sequence>MIQKILDHIQSIRERDAACPTFAEVLFCYPGLHIMTFFHPLAHFLWEKNLRALGRWWSQVGRMLTGIEIHPGARIGRNLFIDHGMGVVIGETATIGNDCTIYHGVTLGGKGSGPKCGKRHPDLGHKVMIGAGAQVLGPITVGDGASVGANSVVTKDVPPGVTMVGIPAKPVSATEPHYYYYGLPDTWDCEK</sequence>